<feature type="transmembrane region" description="Helical" evidence="1">
    <location>
        <begin position="29"/>
        <end position="47"/>
    </location>
</feature>
<dbReference type="InterPro" id="IPR006311">
    <property type="entry name" value="TAT_signal"/>
</dbReference>
<sequence length="273" mass="28686">MSDHDHDDHKHGLEFDLEKLAQQRFGRRGMLALLGGGSVAALVGAYAPSALAADAICVADAPETNGPYPGDGSNSAPGGTSNILTESGVVRSDIRASFGTSTNVAAGVPLTLKIKLGDANKDCAALAGYAIYIWHCTQDGLYSLYTAPDENYLRGVQVAGEDGMVTFTTIFPGCYPGRWPHIHFEIYPSLDAATDHKNAVLTSQFAMPAEACKAVYDATADYEASISSFGRISIASDNVFRDNSADEMTMMTPALSGNATEGYTAEVTVGVAV</sequence>
<keyword evidence="1" id="KW-1133">Transmembrane helix</keyword>
<accession>A0A933NXT1</accession>
<gene>
    <name evidence="2" type="ORF">HY834_07325</name>
</gene>
<evidence type="ECO:0000256" key="1">
    <source>
        <dbReference type="SAM" id="Phobius"/>
    </source>
</evidence>
<dbReference type="GO" id="GO:0005506">
    <property type="term" value="F:iron ion binding"/>
    <property type="evidence" value="ECO:0007669"/>
    <property type="project" value="InterPro"/>
</dbReference>
<evidence type="ECO:0000313" key="3">
    <source>
        <dbReference type="Proteomes" id="UP000782610"/>
    </source>
</evidence>
<dbReference type="Gene3D" id="2.60.130.10">
    <property type="entry name" value="Aromatic compound dioxygenase"/>
    <property type="match status" value="1"/>
</dbReference>
<dbReference type="AlphaFoldDB" id="A0A933NXT1"/>
<dbReference type="EMBL" id="JACRAF010000021">
    <property type="protein sequence ID" value="MBI4921545.1"/>
    <property type="molecule type" value="Genomic_DNA"/>
</dbReference>
<dbReference type="PANTHER" id="PTHR34315:SF1">
    <property type="entry name" value="INTRADIOL RING-CLEAVAGE DIOXYGENASES DOMAIN-CONTAINING PROTEIN-RELATED"/>
    <property type="match status" value="1"/>
</dbReference>
<reference evidence="2" key="1">
    <citation type="submission" date="2020-07" db="EMBL/GenBank/DDBJ databases">
        <title>Huge and variable diversity of episymbiotic CPR bacteria and DPANN archaea in groundwater ecosystems.</title>
        <authorList>
            <person name="He C.Y."/>
            <person name="Keren R."/>
            <person name="Whittaker M."/>
            <person name="Farag I.F."/>
            <person name="Doudna J."/>
            <person name="Cate J.H.D."/>
            <person name="Banfield J.F."/>
        </authorList>
    </citation>
    <scope>NUCLEOTIDE SEQUENCE</scope>
    <source>
        <strain evidence="2">NC_groundwater_1586_Pr3_B-0.1um_66_15</strain>
    </source>
</reference>
<keyword evidence="1" id="KW-0812">Transmembrane</keyword>
<dbReference type="PANTHER" id="PTHR34315">
    <property type="match status" value="1"/>
</dbReference>
<protein>
    <submittedName>
        <fullName evidence="2">Intradiol ring-cleavage dioxygenase</fullName>
    </submittedName>
</protein>
<dbReference type="GO" id="GO:0016702">
    <property type="term" value="F:oxidoreductase activity, acting on single donors with incorporation of molecular oxygen, incorporation of two atoms of oxygen"/>
    <property type="evidence" value="ECO:0007669"/>
    <property type="project" value="InterPro"/>
</dbReference>
<name>A0A933NXT1_9HYPH</name>
<comment type="caution">
    <text evidence="2">The sequence shown here is derived from an EMBL/GenBank/DDBJ whole genome shotgun (WGS) entry which is preliminary data.</text>
</comment>
<keyword evidence="1" id="KW-0472">Membrane</keyword>
<dbReference type="PROSITE" id="PS51318">
    <property type="entry name" value="TAT"/>
    <property type="match status" value="1"/>
</dbReference>
<keyword evidence="2" id="KW-0560">Oxidoreductase</keyword>
<dbReference type="SUPFAM" id="SSF49482">
    <property type="entry name" value="Aromatic compound dioxygenase"/>
    <property type="match status" value="1"/>
</dbReference>
<proteinExistence type="predicted"/>
<dbReference type="Proteomes" id="UP000782610">
    <property type="component" value="Unassembled WGS sequence"/>
</dbReference>
<dbReference type="InterPro" id="IPR015889">
    <property type="entry name" value="Intradiol_dOase_core"/>
</dbReference>
<organism evidence="2 3">
    <name type="scientific">Devosia nanyangense</name>
    <dbReference type="NCBI Taxonomy" id="1228055"/>
    <lineage>
        <taxon>Bacteria</taxon>
        <taxon>Pseudomonadati</taxon>
        <taxon>Pseudomonadota</taxon>
        <taxon>Alphaproteobacteria</taxon>
        <taxon>Hyphomicrobiales</taxon>
        <taxon>Devosiaceae</taxon>
        <taxon>Devosia</taxon>
    </lineage>
</organism>
<keyword evidence="2" id="KW-0223">Dioxygenase</keyword>
<dbReference type="CDD" id="cd03457">
    <property type="entry name" value="intradiol_dioxygenase_like"/>
    <property type="match status" value="1"/>
</dbReference>
<evidence type="ECO:0000313" key="2">
    <source>
        <dbReference type="EMBL" id="MBI4921545.1"/>
    </source>
</evidence>